<reference evidence="2" key="1">
    <citation type="submission" date="2024-02" db="EMBL/GenBank/DDBJ databases">
        <authorList>
            <consortium name="ELIXIR-Norway"/>
            <consortium name="Elixir Norway"/>
        </authorList>
    </citation>
    <scope>NUCLEOTIDE SEQUENCE</scope>
</reference>
<evidence type="ECO:0000256" key="1">
    <source>
        <dbReference type="SAM" id="SignalP"/>
    </source>
</evidence>
<protein>
    <recommendedName>
        <fullName evidence="4">Secreted protein</fullName>
    </recommendedName>
</protein>
<feature type="chain" id="PRO_5045828555" description="Secreted protein" evidence="1">
    <location>
        <begin position="20"/>
        <end position="81"/>
    </location>
</feature>
<dbReference type="EMBL" id="OZ020103">
    <property type="protein sequence ID" value="CAK9278205.1"/>
    <property type="molecule type" value="Genomic_DNA"/>
</dbReference>
<sequence>MARNILALLFFGSCRLSSSRHNTRAFPRRPQSLFLLAAAKSLHRFSANDFHFQSAKFRKPPSLAFLAFPQWYAPSKTPTRE</sequence>
<name>A0ABP0XI76_9BRYO</name>
<proteinExistence type="predicted"/>
<keyword evidence="1" id="KW-0732">Signal</keyword>
<evidence type="ECO:0008006" key="4">
    <source>
        <dbReference type="Google" id="ProtNLM"/>
    </source>
</evidence>
<dbReference type="Proteomes" id="UP001497444">
    <property type="component" value="Chromosome 8"/>
</dbReference>
<feature type="signal peptide" evidence="1">
    <location>
        <begin position="1"/>
        <end position="19"/>
    </location>
</feature>
<accession>A0ABP0XI76</accession>
<gene>
    <name evidence="2" type="ORF">CSSPJE1EN1_LOCUS23683</name>
</gene>
<evidence type="ECO:0000313" key="3">
    <source>
        <dbReference type="Proteomes" id="UP001497444"/>
    </source>
</evidence>
<keyword evidence="3" id="KW-1185">Reference proteome</keyword>
<evidence type="ECO:0000313" key="2">
    <source>
        <dbReference type="EMBL" id="CAK9278205.1"/>
    </source>
</evidence>
<organism evidence="2 3">
    <name type="scientific">Sphagnum jensenii</name>
    <dbReference type="NCBI Taxonomy" id="128206"/>
    <lineage>
        <taxon>Eukaryota</taxon>
        <taxon>Viridiplantae</taxon>
        <taxon>Streptophyta</taxon>
        <taxon>Embryophyta</taxon>
        <taxon>Bryophyta</taxon>
        <taxon>Sphagnophytina</taxon>
        <taxon>Sphagnopsida</taxon>
        <taxon>Sphagnales</taxon>
        <taxon>Sphagnaceae</taxon>
        <taxon>Sphagnum</taxon>
    </lineage>
</organism>